<evidence type="ECO:0000259" key="4">
    <source>
        <dbReference type="Pfam" id="PF00892"/>
    </source>
</evidence>
<organism evidence="5 6">
    <name type="scientific">Anoxybacillus flavithermus (strain DSM 21510 / WK1)</name>
    <dbReference type="NCBI Taxonomy" id="491915"/>
    <lineage>
        <taxon>Bacteria</taxon>
        <taxon>Bacillati</taxon>
        <taxon>Bacillota</taxon>
        <taxon>Bacilli</taxon>
        <taxon>Bacillales</taxon>
        <taxon>Anoxybacillaceae</taxon>
        <taxon>Anoxybacillus</taxon>
    </lineage>
</organism>
<dbReference type="KEGG" id="afl:Aflv_2362"/>
<dbReference type="InterPro" id="IPR000620">
    <property type="entry name" value="EamA_dom"/>
</dbReference>
<accession>B7GF62</accession>
<dbReference type="eggNOG" id="COG0697">
    <property type="taxonomic scope" value="Bacteria"/>
</dbReference>
<name>B7GF62_ANOFW</name>
<feature type="transmembrane region" description="Helical" evidence="3">
    <location>
        <begin position="227"/>
        <end position="247"/>
    </location>
</feature>
<dbReference type="InterPro" id="IPR037185">
    <property type="entry name" value="EmrE-like"/>
</dbReference>
<evidence type="ECO:0000313" key="5">
    <source>
        <dbReference type="EMBL" id="ACJ34719.1"/>
    </source>
</evidence>
<dbReference type="STRING" id="491915.Aflv_2362"/>
<evidence type="ECO:0000256" key="2">
    <source>
        <dbReference type="ARBA" id="ARBA00007362"/>
    </source>
</evidence>
<feature type="transmembrane region" description="Helical" evidence="3">
    <location>
        <begin position="281"/>
        <end position="300"/>
    </location>
</feature>
<feature type="transmembrane region" description="Helical" evidence="3">
    <location>
        <begin position="195"/>
        <end position="215"/>
    </location>
</feature>
<keyword evidence="3" id="KW-1133">Transmembrane helix</keyword>
<dbReference type="Pfam" id="PF00892">
    <property type="entry name" value="EamA"/>
    <property type="match status" value="2"/>
</dbReference>
<reference evidence="5 6" key="1">
    <citation type="journal article" date="2008" name="Genome Biol.">
        <title>Encapsulated in silica: genome, proteome and physiology of the thermophilic bacterium Anoxybacillus flavithermus WK1.</title>
        <authorList>
            <person name="Saw J.H."/>
            <person name="Mountain B.W."/>
            <person name="Feng L."/>
            <person name="Omelchenko M.V."/>
            <person name="Hou S."/>
            <person name="Saito J.A."/>
            <person name="Stott M.B."/>
            <person name="Li D."/>
            <person name="Zhao G."/>
            <person name="Wu J."/>
            <person name="Galperin M.Y."/>
            <person name="Koonin E.V."/>
            <person name="Makarova K.S."/>
            <person name="Wolf Y.I."/>
            <person name="Rigden D.J."/>
            <person name="Dunfield P.F."/>
            <person name="Wang L."/>
            <person name="Alam M."/>
        </authorList>
    </citation>
    <scope>NUCLEOTIDE SEQUENCE [LARGE SCALE GENOMIC DNA]</scope>
    <source>
        <strain evidence="6">DSM 21510 / WK1</strain>
    </source>
</reference>
<dbReference type="Proteomes" id="UP000000742">
    <property type="component" value="Chromosome"/>
</dbReference>
<dbReference type="PANTHER" id="PTHR22911:SF76">
    <property type="entry name" value="EAMA DOMAIN-CONTAINING PROTEIN"/>
    <property type="match status" value="1"/>
</dbReference>
<feature type="transmembrane region" description="Helical" evidence="3">
    <location>
        <begin position="254"/>
        <end position="275"/>
    </location>
</feature>
<feature type="domain" description="EamA" evidence="4">
    <location>
        <begin position="21"/>
        <end position="153"/>
    </location>
</feature>
<feature type="transmembrane region" description="Helical" evidence="3">
    <location>
        <begin position="48"/>
        <end position="68"/>
    </location>
</feature>
<feature type="transmembrane region" description="Helical" evidence="3">
    <location>
        <begin position="21"/>
        <end position="42"/>
    </location>
</feature>
<dbReference type="EMBL" id="CP000922">
    <property type="protein sequence ID" value="ACJ34719.1"/>
    <property type="molecule type" value="Genomic_DNA"/>
</dbReference>
<comment type="subcellular location">
    <subcellularLocation>
        <location evidence="1">Endomembrane system</location>
        <topology evidence="1">Multi-pass membrane protein</topology>
    </subcellularLocation>
</comment>
<evidence type="ECO:0000313" key="6">
    <source>
        <dbReference type="Proteomes" id="UP000000742"/>
    </source>
</evidence>
<keyword evidence="3" id="KW-0812">Transmembrane</keyword>
<evidence type="ECO:0000256" key="3">
    <source>
        <dbReference type="SAM" id="Phobius"/>
    </source>
</evidence>
<gene>
    <name evidence="5" type="ordered locus">Aflv_2362</name>
</gene>
<dbReference type="PANTHER" id="PTHR22911">
    <property type="entry name" value="ACYL-MALONYL CONDENSING ENZYME-RELATED"/>
    <property type="match status" value="1"/>
</dbReference>
<dbReference type="SUPFAM" id="SSF103481">
    <property type="entry name" value="Multidrug resistance efflux transporter EmrE"/>
    <property type="match status" value="2"/>
</dbReference>
<dbReference type="GO" id="GO:0016020">
    <property type="term" value="C:membrane"/>
    <property type="evidence" value="ECO:0007669"/>
    <property type="project" value="InterPro"/>
</dbReference>
<feature type="transmembrane region" description="Helical" evidence="3">
    <location>
        <begin position="112"/>
        <end position="130"/>
    </location>
</feature>
<feature type="transmembrane region" description="Helical" evidence="3">
    <location>
        <begin position="163"/>
        <end position="183"/>
    </location>
</feature>
<keyword evidence="3" id="KW-0472">Membrane</keyword>
<dbReference type="HOGENOM" id="CLU_033863_0_2_9"/>
<sequence>MSVHKTFPLFISIFERMKSMKAYVALLIGAFSISTSAIFVKFTDAPSAVIAFYRLFFAVVFMTPLFLTKHTRETKEMNKTDWGFALLSGTLLAFHFILWFESLRYTSVASSVVLVTLQPLFAFVGGVLFFKEKIAMNEWVSAILAISGSVIIGWGDLRVSGEALYGDLLALIACAMVTGYWLVGQHLRKQLSLITYTYIVYGIASIVLSVYVVLFRYSFFSYDERDWWCFILLAIIPTLFGHSLFNWAIKWVNAAMVSIAILFEPIGAIVLAYIWLGEKVYLTQGIGSLLIVIGIGAYMFGKHIKNFKKVVAFKKRRWYI</sequence>
<dbReference type="AlphaFoldDB" id="B7GF62"/>
<proteinExistence type="inferred from homology"/>
<comment type="similarity">
    <text evidence="2">Belongs to the EamA transporter family.</text>
</comment>
<feature type="transmembrane region" description="Helical" evidence="3">
    <location>
        <begin position="80"/>
        <end position="100"/>
    </location>
</feature>
<feature type="transmembrane region" description="Helical" evidence="3">
    <location>
        <begin position="139"/>
        <end position="157"/>
    </location>
</feature>
<protein>
    <submittedName>
        <fullName evidence="5">Permease of the drug/metabolite transporter (DMT) superfamily</fullName>
    </submittedName>
</protein>
<evidence type="ECO:0000256" key="1">
    <source>
        <dbReference type="ARBA" id="ARBA00004127"/>
    </source>
</evidence>
<feature type="domain" description="EamA" evidence="4">
    <location>
        <begin position="165"/>
        <end position="295"/>
    </location>
</feature>